<feature type="domain" description="Tyr recombinase" evidence="4">
    <location>
        <begin position="240"/>
        <end position="412"/>
    </location>
</feature>
<protein>
    <submittedName>
        <fullName evidence="5">Integrase</fullName>
    </submittedName>
</protein>
<keyword evidence="2" id="KW-0238">DNA-binding</keyword>
<evidence type="ECO:0000313" key="5">
    <source>
        <dbReference type="EMBL" id="OUT17537.1"/>
    </source>
</evidence>
<dbReference type="Gene3D" id="1.10.443.10">
    <property type="entry name" value="Intergrase catalytic core"/>
    <property type="match status" value="1"/>
</dbReference>
<dbReference type="GO" id="GO:0015074">
    <property type="term" value="P:DNA integration"/>
    <property type="evidence" value="ECO:0007669"/>
    <property type="project" value="InterPro"/>
</dbReference>
<gene>
    <name evidence="5" type="ORF">B9N61_07455</name>
</gene>
<dbReference type="PANTHER" id="PTHR30349:SF41">
    <property type="entry name" value="INTEGRASE_RECOMBINASE PROTEIN MJ0367-RELATED"/>
    <property type="match status" value="1"/>
</dbReference>
<name>A0A1Y5N9T8_9BACT</name>
<dbReference type="Gene3D" id="1.10.150.130">
    <property type="match status" value="1"/>
</dbReference>
<proteinExistence type="inferred from homology"/>
<dbReference type="InterPro" id="IPR025269">
    <property type="entry name" value="SAM-like_dom"/>
</dbReference>
<dbReference type="InterPro" id="IPR011010">
    <property type="entry name" value="DNA_brk_join_enz"/>
</dbReference>
<dbReference type="InterPro" id="IPR002104">
    <property type="entry name" value="Integrase_catalytic"/>
</dbReference>
<dbReference type="InterPro" id="IPR010998">
    <property type="entry name" value="Integrase_recombinase_N"/>
</dbReference>
<evidence type="ECO:0000256" key="3">
    <source>
        <dbReference type="ARBA" id="ARBA00023172"/>
    </source>
</evidence>
<dbReference type="InterPro" id="IPR013762">
    <property type="entry name" value="Integrase-like_cat_sf"/>
</dbReference>
<sequence>MTSKLITRIKNRPSYYYFDKALKNDKIITVKYCLFTDNEFEAKAIALKIKNEADNRRNSAQTKKFIDLPLRYKIRTIQKNIKNKSHRLSTTEYKEIFEKVISGIYGITKADNDMFVNRKECQENDRPKKTQKSIKFTDIASRYAQNESKKSNSKNTGYYQRVAKALDIYFKHKQITQISYQDCEDFQLHLLNNKKLNKKTINNYTCYASRMFDYAIKIGLISQNPFKLLSSFKISKDQKSPKDNFSMDELVKIFKTDKKELKDYMAFALHTGLRLSEIWSLDESSVSERDGIKFIKVQTAKQKGGDVKFRELPIHKNIYRLSDMKWITKIKKGKSDCNYFGKRLNKHIHAVLPDSNVSFHRLRANFASAIKNYCLENGFTDVTSVLLGHTTDLATDVYAKDISLKAKLKAMDGLNVFSDLRQ</sequence>
<dbReference type="PROSITE" id="PS51898">
    <property type="entry name" value="TYR_RECOMBINASE"/>
    <property type="match status" value="1"/>
</dbReference>
<dbReference type="EMBL" id="NDYR01000011">
    <property type="protein sequence ID" value="OUT17537.1"/>
    <property type="molecule type" value="Genomic_DNA"/>
</dbReference>
<evidence type="ECO:0000313" key="6">
    <source>
        <dbReference type="Proteomes" id="UP000196534"/>
    </source>
</evidence>
<accession>A0A1Y5N9T8</accession>
<dbReference type="RefSeq" id="WP_087586578.1">
    <property type="nucleotide sequence ID" value="NZ_CABMKP010000011.1"/>
</dbReference>
<evidence type="ECO:0000256" key="1">
    <source>
        <dbReference type="ARBA" id="ARBA00008857"/>
    </source>
</evidence>
<keyword evidence="3" id="KW-0233">DNA recombination</keyword>
<dbReference type="GO" id="GO:0003677">
    <property type="term" value="F:DNA binding"/>
    <property type="evidence" value="ECO:0007669"/>
    <property type="project" value="UniProtKB-KW"/>
</dbReference>
<evidence type="ECO:0000256" key="2">
    <source>
        <dbReference type="ARBA" id="ARBA00023125"/>
    </source>
</evidence>
<dbReference type="Pfam" id="PF13102">
    <property type="entry name" value="Phage_int_SAM_5"/>
    <property type="match status" value="1"/>
</dbReference>
<dbReference type="GO" id="GO:0006310">
    <property type="term" value="P:DNA recombination"/>
    <property type="evidence" value="ECO:0007669"/>
    <property type="project" value="UniProtKB-KW"/>
</dbReference>
<dbReference type="InterPro" id="IPR050090">
    <property type="entry name" value="Tyrosine_recombinase_XerCD"/>
</dbReference>
<reference evidence="5 6" key="1">
    <citation type="submission" date="2017-04" db="EMBL/GenBank/DDBJ databases">
        <title>Complete genome of Campylobacter concisus ATCC 33237T and draft genomes for an additional eight well characterized C. concisus strains.</title>
        <authorList>
            <person name="Cornelius A.J."/>
            <person name="Miller W.G."/>
            <person name="Lastovica A.J."/>
            <person name="On S.L."/>
            <person name="French N.P."/>
            <person name="Vandenberg O."/>
            <person name="Biggs P.J."/>
        </authorList>
    </citation>
    <scope>NUCLEOTIDE SEQUENCE [LARGE SCALE GENOMIC DNA]</scope>
    <source>
        <strain evidence="5 6">Lasto205.94</strain>
    </source>
</reference>
<organism evidence="5 6">
    <name type="scientific">Campylobacter concisus</name>
    <dbReference type="NCBI Taxonomy" id="199"/>
    <lineage>
        <taxon>Bacteria</taxon>
        <taxon>Pseudomonadati</taxon>
        <taxon>Campylobacterota</taxon>
        <taxon>Epsilonproteobacteria</taxon>
        <taxon>Campylobacterales</taxon>
        <taxon>Campylobacteraceae</taxon>
        <taxon>Campylobacter</taxon>
    </lineage>
</organism>
<dbReference type="PANTHER" id="PTHR30349">
    <property type="entry name" value="PHAGE INTEGRASE-RELATED"/>
    <property type="match status" value="1"/>
</dbReference>
<comment type="similarity">
    <text evidence="1">Belongs to the 'phage' integrase family.</text>
</comment>
<dbReference type="SUPFAM" id="SSF56349">
    <property type="entry name" value="DNA breaking-rejoining enzymes"/>
    <property type="match status" value="1"/>
</dbReference>
<dbReference type="Proteomes" id="UP000196534">
    <property type="component" value="Unassembled WGS sequence"/>
</dbReference>
<comment type="caution">
    <text evidence="5">The sequence shown here is derived from an EMBL/GenBank/DDBJ whole genome shotgun (WGS) entry which is preliminary data.</text>
</comment>
<dbReference type="Pfam" id="PF00589">
    <property type="entry name" value="Phage_integrase"/>
    <property type="match status" value="1"/>
</dbReference>
<dbReference type="AlphaFoldDB" id="A0A1Y5N9T8"/>
<evidence type="ECO:0000259" key="4">
    <source>
        <dbReference type="PROSITE" id="PS51898"/>
    </source>
</evidence>